<dbReference type="PRINTS" id="PR00411">
    <property type="entry name" value="PNDRDTASEI"/>
</dbReference>
<dbReference type="InterPro" id="IPR057661">
    <property type="entry name" value="RsdA/BaiN/AoA(So)_Rossmann"/>
</dbReference>
<dbReference type="InterPro" id="IPR055178">
    <property type="entry name" value="RsdA/BaiN/AoA(So)-like_dom"/>
</dbReference>
<dbReference type="Gene3D" id="2.40.30.10">
    <property type="entry name" value="Translation factors"/>
    <property type="match status" value="1"/>
</dbReference>
<evidence type="ECO:0000259" key="4">
    <source>
        <dbReference type="Pfam" id="PF03486"/>
    </source>
</evidence>
<evidence type="ECO:0000256" key="1">
    <source>
        <dbReference type="ARBA" id="ARBA00001974"/>
    </source>
</evidence>
<accession>A0A5C5CF39</accession>
<dbReference type="RefSeq" id="WP_140022112.1">
    <property type="nucleotide sequence ID" value="NZ_JACIEX010000005.1"/>
</dbReference>
<evidence type="ECO:0000313" key="9">
    <source>
        <dbReference type="Proteomes" id="UP000553980"/>
    </source>
</evidence>
<dbReference type="SUPFAM" id="SSF160996">
    <property type="entry name" value="HI0933 insert domain-like"/>
    <property type="match status" value="1"/>
</dbReference>
<dbReference type="Proteomes" id="UP000313390">
    <property type="component" value="Unassembled WGS sequence"/>
</dbReference>
<organism evidence="7 8">
    <name type="scientific">Brucella pecoris</name>
    <dbReference type="NCBI Taxonomy" id="867683"/>
    <lineage>
        <taxon>Bacteria</taxon>
        <taxon>Pseudomonadati</taxon>
        <taxon>Pseudomonadota</taxon>
        <taxon>Alphaproteobacteria</taxon>
        <taxon>Hyphomicrobiales</taxon>
        <taxon>Brucellaceae</taxon>
        <taxon>Brucella/Ochrobactrum group</taxon>
        <taxon>Brucella</taxon>
    </lineage>
</organism>
<sequence length="392" mass="42564">METVDIVVIGAGAAGMMCAVEAAKRGRSVLVLDHAKSAGEKIRISGGGRCNFTNLHASPKNYLSQNPHFCISALSRYTQRDFIALVERHRVAYHEKTLGQLFCDGSALQIIEMLLGELKRYGARLKLGCSVSSVEKSAEGFSLQLSDGPVHCRSLVVACGGKSIPKMGATGFGYDIATQFGLRIVETRPALVPLTFEPNTLERLKPLAGVAVDAVVACGKTKFAEAMLFTHRGISGPSILQISSYWREGEEIRIAMLPDMDIFEALREQRKQNGKQALQTALAIYLPRKLAQTIAEDMGATGHLADMSDKTFRRVEAAINDWRIKPAGSEGYRTAEVTLGGVDTRDLDSKTMETKSVPGLFFIGEVVDVTGWLGGYNFQWAWSSGWVAGQAA</sequence>
<protein>
    <submittedName>
        <fullName evidence="7">NAD(P)/FAD-dependent oxidoreductase</fullName>
    </submittedName>
</protein>
<dbReference type="Gene3D" id="3.50.50.60">
    <property type="entry name" value="FAD/NAD(P)-binding domain"/>
    <property type="match status" value="1"/>
</dbReference>
<dbReference type="AlphaFoldDB" id="A0A5C5CF39"/>
<reference evidence="7 8" key="1">
    <citation type="journal article" date="2011" name="Int. J. Syst. Evol. Microbiol.">
        <title>Ochrobactrum pecoris sp. nov., isolated from farm animals.</title>
        <authorList>
            <person name="Kampfer P."/>
            <person name="Huber B."/>
            <person name="Busse H.J."/>
            <person name="Scholz H.C."/>
            <person name="Tomaso H."/>
            <person name="Hotzel H."/>
            <person name="Melzer F."/>
        </authorList>
    </citation>
    <scope>NUCLEOTIDE SEQUENCE [LARGE SCALE GENOMIC DNA]</scope>
    <source>
        <strain evidence="7 8">08RB2639</strain>
    </source>
</reference>
<dbReference type="Gene3D" id="1.10.8.260">
    <property type="entry name" value="HI0933 insert domain-like"/>
    <property type="match status" value="1"/>
</dbReference>
<dbReference type="InterPro" id="IPR004792">
    <property type="entry name" value="BaiN-like"/>
</dbReference>
<feature type="domain" description="RsdA/BaiN/AoA(So)-like Rossmann fold-like" evidence="4">
    <location>
        <begin position="5"/>
        <end position="390"/>
    </location>
</feature>
<name>A0A5C5CF39_9HYPH</name>
<keyword evidence="3" id="KW-0274">FAD</keyword>
<dbReference type="EMBL" id="VEWK01000011">
    <property type="protein sequence ID" value="TNV09930.1"/>
    <property type="molecule type" value="Genomic_DNA"/>
</dbReference>
<dbReference type="Proteomes" id="UP000553980">
    <property type="component" value="Unassembled WGS sequence"/>
</dbReference>
<dbReference type="PANTHER" id="PTHR42887">
    <property type="entry name" value="OS12G0638800 PROTEIN"/>
    <property type="match status" value="1"/>
</dbReference>
<dbReference type="NCBIfam" id="TIGR00275">
    <property type="entry name" value="aminoacetone oxidase family FAD-binding enzyme"/>
    <property type="match status" value="1"/>
</dbReference>
<reference evidence="7" key="2">
    <citation type="submission" date="2019-06" db="EMBL/GenBank/DDBJ databases">
        <authorList>
            <person name="Hu M."/>
        </authorList>
    </citation>
    <scope>NUCLEOTIDE SEQUENCE</scope>
    <source>
        <strain evidence="7">08RB2639</strain>
    </source>
</reference>
<dbReference type="PRINTS" id="PR00368">
    <property type="entry name" value="FADPNR"/>
</dbReference>
<keyword evidence="9" id="KW-1185">Reference proteome</keyword>
<dbReference type="OrthoDB" id="9773233at2"/>
<dbReference type="InterPro" id="IPR036188">
    <property type="entry name" value="FAD/NAD-bd_sf"/>
</dbReference>
<feature type="domain" description="RsdA/BaiN/AoA(So)-like insert" evidence="5">
    <location>
        <begin position="188"/>
        <end position="337"/>
    </location>
</feature>
<dbReference type="Pfam" id="PF22780">
    <property type="entry name" value="HI0933_like_1st"/>
    <property type="match status" value="1"/>
</dbReference>
<evidence type="ECO:0000313" key="8">
    <source>
        <dbReference type="Proteomes" id="UP000313390"/>
    </source>
</evidence>
<evidence type="ECO:0000313" key="7">
    <source>
        <dbReference type="EMBL" id="TNV09930.1"/>
    </source>
</evidence>
<dbReference type="EMBL" id="JACIEX010000005">
    <property type="protein sequence ID" value="MBB4094198.1"/>
    <property type="molecule type" value="Genomic_DNA"/>
</dbReference>
<comment type="caution">
    <text evidence="7">The sequence shown here is derived from an EMBL/GenBank/DDBJ whole genome shotgun (WGS) entry which is preliminary data.</text>
</comment>
<evidence type="ECO:0000313" key="6">
    <source>
        <dbReference type="EMBL" id="MBB4094198.1"/>
    </source>
</evidence>
<dbReference type="Pfam" id="PF03486">
    <property type="entry name" value="HI0933_like"/>
    <property type="match status" value="1"/>
</dbReference>
<dbReference type="PANTHER" id="PTHR42887:SF2">
    <property type="entry name" value="OS12G0638800 PROTEIN"/>
    <property type="match status" value="1"/>
</dbReference>
<proteinExistence type="predicted"/>
<keyword evidence="2" id="KW-0285">Flavoprotein</keyword>
<evidence type="ECO:0000256" key="2">
    <source>
        <dbReference type="ARBA" id="ARBA00022630"/>
    </source>
</evidence>
<comment type="cofactor">
    <cofactor evidence="1">
        <name>FAD</name>
        <dbReference type="ChEBI" id="CHEBI:57692"/>
    </cofactor>
</comment>
<dbReference type="InterPro" id="IPR023166">
    <property type="entry name" value="BaiN-like_dom_sf"/>
</dbReference>
<evidence type="ECO:0000256" key="3">
    <source>
        <dbReference type="ARBA" id="ARBA00022827"/>
    </source>
</evidence>
<evidence type="ECO:0000259" key="5">
    <source>
        <dbReference type="Pfam" id="PF22780"/>
    </source>
</evidence>
<reference evidence="6 9" key="3">
    <citation type="submission" date="2020-08" db="EMBL/GenBank/DDBJ databases">
        <title>Genomic Encyclopedia of Type Strains, Phase IV (KMG-IV): sequencing the most valuable type-strain genomes for metagenomic binning, comparative biology and taxonomic classification.</title>
        <authorList>
            <person name="Goeker M."/>
        </authorList>
    </citation>
    <scope>NUCLEOTIDE SEQUENCE [LARGE SCALE GENOMIC DNA]</scope>
    <source>
        <strain evidence="6 9">DSM 23868</strain>
    </source>
</reference>
<gene>
    <name evidence="7" type="ORF">FIB18_18550</name>
    <name evidence="6" type="ORF">GGQ79_002717</name>
</gene>
<dbReference type="SUPFAM" id="SSF51905">
    <property type="entry name" value="FAD/NAD(P)-binding domain"/>
    <property type="match status" value="1"/>
</dbReference>